<dbReference type="SUPFAM" id="SSF54637">
    <property type="entry name" value="Thioesterase/thiol ester dehydrase-isomerase"/>
    <property type="match status" value="1"/>
</dbReference>
<dbReference type="EMBL" id="JBIMZQ010000071">
    <property type="protein sequence ID" value="KAL3656948.1"/>
    <property type="molecule type" value="Genomic_DNA"/>
</dbReference>
<dbReference type="AlphaFoldDB" id="A0ABD3ER85"/>
<evidence type="ECO:0000256" key="1">
    <source>
        <dbReference type="ARBA" id="ARBA00022679"/>
    </source>
</evidence>
<organism evidence="5 6">
    <name type="scientific">Phytophthora oleae</name>
    <dbReference type="NCBI Taxonomy" id="2107226"/>
    <lineage>
        <taxon>Eukaryota</taxon>
        <taxon>Sar</taxon>
        <taxon>Stramenopiles</taxon>
        <taxon>Oomycota</taxon>
        <taxon>Peronosporomycetes</taxon>
        <taxon>Peronosporales</taxon>
        <taxon>Peronosporaceae</taxon>
        <taxon>Phytophthora</taxon>
    </lineage>
</organism>
<evidence type="ECO:0000256" key="2">
    <source>
        <dbReference type="ARBA" id="ARBA00022801"/>
    </source>
</evidence>
<dbReference type="SUPFAM" id="SSF52151">
    <property type="entry name" value="FabD/lysophospholipase-like"/>
    <property type="match status" value="1"/>
</dbReference>
<comment type="caution">
    <text evidence="5">The sequence shown here is derived from an EMBL/GenBank/DDBJ whole genome shotgun (WGS) entry which is preliminary data.</text>
</comment>
<feature type="domain" description="MaoC-like" evidence="4">
    <location>
        <begin position="307"/>
        <end position="419"/>
    </location>
</feature>
<dbReference type="InterPro" id="IPR014043">
    <property type="entry name" value="Acyl_transferase_dom"/>
</dbReference>
<evidence type="ECO:0000313" key="6">
    <source>
        <dbReference type="Proteomes" id="UP001632037"/>
    </source>
</evidence>
<dbReference type="InterPro" id="IPR050830">
    <property type="entry name" value="Fungal_FAS"/>
</dbReference>
<sequence>MAFQYRPALSCSIHAEGSGFIDKVKAFYARFWVAIDGKEEESCKAACAESVKSSFRADFLITKEDIAAYRVALNLSVDKVGAPADFSTVVSWCPLIQLVLTKEVKGNLLNLVHLKHSYKLLSSRKASATFLPGDDIVSTLNIVSMRIIDSGKVVHAVAFISHKTVNAQMAEVPEPLVELHSEFLIRGAFDDFESTFSIDKSTDTFVPCHQEDVEILKSRSWLTLAGDDSVSIGDHLSFELTTKKQYASTGSLSSVEVSGILFREETGSNVEVGTVEFKSHDVNESPMVAFLHQMKSTKSSGAFASGGSYMLEKPLEINVPVNALAYAVASRDLNPIYRSKYAAILGHLPKGKPIMHGLWIATKVRALAVQSFGQGLDSNVVEYNVTFDGMVYPGDKLFMQARHIGVENGNKVLSIEVVNSSGEPVISAHAVVKQAPMAFVFTGQGSAEVGMGMDRYQASAVAREIWDRGDKHLLDTFGFSILDIVRTNPKAITVHFGGRKGRRIREKYMSLTTEDPETGESVPLLPEINARTQSFTFSLPEGLLLRPSSTSPR</sequence>
<dbReference type="InterPro" id="IPR003965">
    <property type="entry name" value="Fatty_acid_synthase"/>
</dbReference>
<protein>
    <recommendedName>
        <fullName evidence="7">MaoC-like domain-containing protein</fullName>
    </recommendedName>
</protein>
<evidence type="ECO:0000313" key="5">
    <source>
        <dbReference type="EMBL" id="KAL3656948.1"/>
    </source>
</evidence>
<dbReference type="Gene3D" id="3.10.129.10">
    <property type="entry name" value="Hotdog Thioesterase"/>
    <property type="match status" value="1"/>
</dbReference>
<evidence type="ECO:0008006" key="7">
    <source>
        <dbReference type="Google" id="ProtNLM"/>
    </source>
</evidence>
<dbReference type="GO" id="GO:0016787">
    <property type="term" value="F:hydrolase activity"/>
    <property type="evidence" value="ECO:0007669"/>
    <property type="project" value="UniProtKB-KW"/>
</dbReference>
<dbReference type="Gene3D" id="6.10.60.10">
    <property type="match status" value="1"/>
</dbReference>
<dbReference type="GO" id="GO:0016740">
    <property type="term" value="F:transferase activity"/>
    <property type="evidence" value="ECO:0007669"/>
    <property type="project" value="UniProtKB-KW"/>
</dbReference>
<dbReference type="Pfam" id="PF00698">
    <property type="entry name" value="Acyl_transf_1"/>
    <property type="match status" value="1"/>
</dbReference>
<evidence type="ECO:0000259" key="3">
    <source>
        <dbReference type="Pfam" id="PF00698"/>
    </source>
</evidence>
<keyword evidence="6" id="KW-1185">Reference proteome</keyword>
<dbReference type="Pfam" id="PF22235">
    <property type="entry name" value="FAS1_thioest_ins"/>
    <property type="match status" value="1"/>
</dbReference>
<dbReference type="Gene3D" id="3.40.366.10">
    <property type="entry name" value="Malonyl-Coenzyme A Acyl Carrier Protein, domain 2"/>
    <property type="match status" value="1"/>
</dbReference>
<dbReference type="Pfam" id="PF01575">
    <property type="entry name" value="MaoC_dehydratas"/>
    <property type="match status" value="1"/>
</dbReference>
<evidence type="ECO:0000259" key="4">
    <source>
        <dbReference type="Pfam" id="PF01575"/>
    </source>
</evidence>
<dbReference type="PANTHER" id="PTHR10982:SF21">
    <property type="entry name" value="FATTY ACID SYNTHASE SUBUNIT BETA"/>
    <property type="match status" value="1"/>
</dbReference>
<proteinExistence type="predicted"/>
<keyword evidence="2" id="KW-0378">Hydrolase</keyword>
<dbReference type="PANTHER" id="PTHR10982">
    <property type="entry name" value="MALONYL COA-ACYL CARRIER PROTEIN TRANSACYLASE"/>
    <property type="match status" value="1"/>
</dbReference>
<dbReference type="InterPro" id="IPR016035">
    <property type="entry name" value="Acyl_Trfase/lysoPLipase"/>
</dbReference>
<dbReference type="InterPro" id="IPR001227">
    <property type="entry name" value="Ac_transferase_dom_sf"/>
</dbReference>
<name>A0ABD3ER85_9STRA</name>
<dbReference type="InterPro" id="IPR029069">
    <property type="entry name" value="HotDog_dom_sf"/>
</dbReference>
<feature type="domain" description="Malonyl-CoA:ACP transacylase (MAT)" evidence="3">
    <location>
        <begin position="439"/>
        <end position="490"/>
    </location>
</feature>
<dbReference type="InterPro" id="IPR002539">
    <property type="entry name" value="MaoC-like_dom"/>
</dbReference>
<accession>A0ABD3ER85</accession>
<dbReference type="PRINTS" id="PR01483">
    <property type="entry name" value="FASYNTHASE"/>
</dbReference>
<gene>
    <name evidence="5" type="ORF">V7S43_018153</name>
</gene>
<reference evidence="5 6" key="1">
    <citation type="submission" date="2024-09" db="EMBL/GenBank/DDBJ databases">
        <title>Genome sequencing and assembly of Phytophthora oleae, isolate VK10A, causative agent of rot of olive drupes.</title>
        <authorList>
            <person name="Conti Taguali S."/>
            <person name="Riolo M."/>
            <person name="La Spada F."/>
            <person name="Cacciola S.O."/>
            <person name="Dionisio G."/>
        </authorList>
    </citation>
    <scope>NUCLEOTIDE SEQUENCE [LARGE SCALE GENOMIC DNA]</scope>
    <source>
        <strain evidence="5 6">VK10A</strain>
    </source>
</reference>
<keyword evidence="1" id="KW-0808">Transferase</keyword>
<dbReference type="Proteomes" id="UP001632037">
    <property type="component" value="Unassembled WGS sequence"/>
</dbReference>